<sequence length="185" mass="21199">MSHHRRYYGNLLSRIDNEEVAQMLPCNVRITNNSPESLSDIERHSNIDLRNHYKPMNLPDYFGYDEENTENEKCHGTLNRHCSDYNTTQISVHPVLTNYKKEYVIPKGSIELAGKTYKIYSTGSHLHETKYEPVVKSSSLTQKNSNTPDSGSLISKAAYLDRNLDESYPNLSISGIKCDIDLLKR</sequence>
<protein>
    <submittedName>
        <fullName evidence="1">Uncharacterized protein</fullName>
    </submittedName>
</protein>
<dbReference type="EMBL" id="OX597818">
    <property type="protein sequence ID" value="CAI9722739.1"/>
    <property type="molecule type" value="Genomic_DNA"/>
</dbReference>
<organism evidence="1 2">
    <name type="scientific">Octopus vulgaris</name>
    <name type="common">Common octopus</name>
    <dbReference type="NCBI Taxonomy" id="6645"/>
    <lineage>
        <taxon>Eukaryota</taxon>
        <taxon>Metazoa</taxon>
        <taxon>Spiralia</taxon>
        <taxon>Lophotrochozoa</taxon>
        <taxon>Mollusca</taxon>
        <taxon>Cephalopoda</taxon>
        <taxon>Coleoidea</taxon>
        <taxon>Octopodiformes</taxon>
        <taxon>Octopoda</taxon>
        <taxon>Incirrata</taxon>
        <taxon>Octopodidae</taxon>
        <taxon>Octopus</taxon>
    </lineage>
</organism>
<accession>A0AA36AVC6</accession>
<evidence type="ECO:0000313" key="1">
    <source>
        <dbReference type="EMBL" id="CAI9722739.1"/>
    </source>
</evidence>
<dbReference type="AlphaFoldDB" id="A0AA36AVC6"/>
<name>A0AA36AVC6_OCTVU</name>
<dbReference type="Proteomes" id="UP001162480">
    <property type="component" value="Chromosome 5"/>
</dbReference>
<evidence type="ECO:0000313" key="2">
    <source>
        <dbReference type="Proteomes" id="UP001162480"/>
    </source>
</evidence>
<gene>
    <name evidence="1" type="ORF">OCTVUL_1B024486</name>
</gene>
<keyword evidence="2" id="KW-1185">Reference proteome</keyword>
<proteinExistence type="predicted"/>
<reference evidence="1" key="1">
    <citation type="submission" date="2023-08" db="EMBL/GenBank/DDBJ databases">
        <authorList>
            <person name="Alioto T."/>
            <person name="Alioto T."/>
            <person name="Gomez Garrido J."/>
        </authorList>
    </citation>
    <scope>NUCLEOTIDE SEQUENCE</scope>
</reference>